<evidence type="ECO:0000313" key="3">
    <source>
        <dbReference type="EMBL" id="KAB7504931.1"/>
    </source>
</evidence>
<feature type="compositionally biased region" description="Basic and acidic residues" evidence="2">
    <location>
        <begin position="280"/>
        <end position="294"/>
    </location>
</feature>
<gene>
    <name evidence="3" type="ORF">Anas_04994</name>
</gene>
<feature type="region of interest" description="Disordered" evidence="2">
    <location>
        <begin position="270"/>
        <end position="336"/>
    </location>
</feature>
<feature type="compositionally biased region" description="Pro residues" evidence="2">
    <location>
        <begin position="803"/>
        <end position="814"/>
    </location>
</feature>
<feature type="compositionally biased region" description="Basic and acidic residues" evidence="2">
    <location>
        <begin position="673"/>
        <end position="688"/>
    </location>
</feature>
<feature type="region of interest" description="Disordered" evidence="2">
    <location>
        <begin position="1204"/>
        <end position="1234"/>
    </location>
</feature>
<comment type="caution">
    <text evidence="3">The sequence shown here is derived from an EMBL/GenBank/DDBJ whole genome shotgun (WGS) entry which is preliminary data.</text>
</comment>
<feature type="region of interest" description="Disordered" evidence="2">
    <location>
        <begin position="1"/>
        <end position="24"/>
    </location>
</feature>
<protein>
    <submittedName>
        <fullName evidence="3">Uncharacterized protein</fullName>
    </submittedName>
</protein>
<feature type="region of interest" description="Disordered" evidence="2">
    <location>
        <begin position="670"/>
        <end position="837"/>
    </location>
</feature>
<feature type="compositionally biased region" description="Polar residues" evidence="2">
    <location>
        <begin position="1204"/>
        <end position="1220"/>
    </location>
</feature>
<feature type="compositionally biased region" description="Basic and acidic residues" evidence="2">
    <location>
        <begin position="1077"/>
        <end position="1087"/>
    </location>
</feature>
<feature type="compositionally biased region" description="Low complexity" evidence="2">
    <location>
        <begin position="765"/>
        <end position="779"/>
    </location>
</feature>
<evidence type="ECO:0000313" key="4">
    <source>
        <dbReference type="Proteomes" id="UP000326759"/>
    </source>
</evidence>
<feature type="region of interest" description="Disordered" evidence="2">
    <location>
        <begin position="38"/>
        <end position="108"/>
    </location>
</feature>
<feature type="compositionally biased region" description="Basic and acidic residues" evidence="2">
    <location>
        <begin position="436"/>
        <end position="445"/>
    </location>
</feature>
<reference evidence="3 4" key="1">
    <citation type="journal article" date="2019" name="PLoS Biol.">
        <title>Sex chromosomes control vertical transmission of feminizing Wolbachia symbionts in an isopod.</title>
        <authorList>
            <person name="Becking T."/>
            <person name="Chebbi M.A."/>
            <person name="Giraud I."/>
            <person name="Moumen B."/>
            <person name="Laverre T."/>
            <person name="Caubet Y."/>
            <person name="Peccoud J."/>
            <person name="Gilbert C."/>
            <person name="Cordaux R."/>
        </authorList>
    </citation>
    <scope>NUCLEOTIDE SEQUENCE [LARGE SCALE GENOMIC DNA]</scope>
    <source>
        <strain evidence="3">ANa2</strain>
        <tissue evidence="3">Whole body excluding digestive tract and cuticle</tissue>
    </source>
</reference>
<feature type="compositionally biased region" description="Basic residues" evidence="2">
    <location>
        <begin position="357"/>
        <end position="369"/>
    </location>
</feature>
<feature type="region of interest" description="Disordered" evidence="2">
    <location>
        <begin position="357"/>
        <end position="382"/>
    </location>
</feature>
<proteinExistence type="predicted"/>
<feature type="compositionally biased region" description="Acidic residues" evidence="2">
    <location>
        <begin position="478"/>
        <end position="489"/>
    </location>
</feature>
<feature type="compositionally biased region" description="Polar residues" evidence="2">
    <location>
        <begin position="84"/>
        <end position="93"/>
    </location>
</feature>
<feature type="compositionally biased region" description="Basic and acidic residues" evidence="2">
    <location>
        <begin position="197"/>
        <end position="206"/>
    </location>
</feature>
<dbReference type="Proteomes" id="UP000326759">
    <property type="component" value="Unassembled WGS sequence"/>
</dbReference>
<organism evidence="3 4">
    <name type="scientific">Armadillidium nasatum</name>
    <dbReference type="NCBI Taxonomy" id="96803"/>
    <lineage>
        <taxon>Eukaryota</taxon>
        <taxon>Metazoa</taxon>
        <taxon>Ecdysozoa</taxon>
        <taxon>Arthropoda</taxon>
        <taxon>Crustacea</taxon>
        <taxon>Multicrustacea</taxon>
        <taxon>Malacostraca</taxon>
        <taxon>Eumalacostraca</taxon>
        <taxon>Peracarida</taxon>
        <taxon>Isopoda</taxon>
        <taxon>Oniscidea</taxon>
        <taxon>Crinocheta</taxon>
        <taxon>Armadillidiidae</taxon>
        <taxon>Armadillidium</taxon>
    </lineage>
</organism>
<feature type="compositionally biased region" description="Pro residues" evidence="2">
    <location>
        <begin position="1007"/>
        <end position="1029"/>
    </location>
</feature>
<feature type="compositionally biased region" description="Basic and acidic residues" evidence="2">
    <location>
        <begin position="706"/>
        <end position="715"/>
    </location>
</feature>
<feature type="compositionally biased region" description="Polar residues" evidence="2">
    <location>
        <begin position="689"/>
        <end position="705"/>
    </location>
</feature>
<keyword evidence="1" id="KW-0175">Coiled coil</keyword>
<feature type="region of interest" description="Disordered" evidence="2">
    <location>
        <begin position="197"/>
        <end position="241"/>
    </location>
</feature>
<feature type="region of interest" description="Disordered" evidence="2">
    <location>
        <begin position="420"/>
        <end position="515"/>
    </location>
</feature>
<feature type="region of interest" description="Disordered" evidence="2">
    <location>
        <begin position="1077"/>
        <end position="1098"/>
    </location>
</feature>
<dbReference type="EMBL" id="SEYY01002088">
    <property type="protein sequence ID" value="KAB7504931.1"/>
    <property type="molecule type" value="Genomic_DNA"/>
</dbReference>
<evidence type="ECO:0000256" key="2">
    <source>
        <dbReference type="SAM" id="MobiDB-lite"/>
    </source>
</evidence>
<feature type="compositionally biased region" description="Basic and acidic residues" evidence="2">
    <location>
        <begin position="326"/>
        <end position="335"/>
    </location>
</feature>
<sequence length="1339" mass="149611">MRRSRWDQAPENEEPIASGSRWNGQCRPAAISWEHRVDASVTSEREHLSTPRPLDYSSDSRKRSQSSSINGTNKDKSETHRKNSGNSLGNQGSVHAPQWPPYTSPLQPLYPTLGQNGLLPHPTHNQWNQLQGFYNDNYQSNSVFDLKWFGHQRQVIESHLRINEHNSESTSSKDHHHKVDPSRLGLCSLGGRSYSKHNERGYEGRKYNRFSSNTNYERNKSFRDHRNYSNNASNLSNNRYGKFDSNAYKFDRRSFFSDRDSQHHRSIWRHSNNYNNNRDYSSHSRVQDFPDSHRSSSKNTKSTSKIRKILLPQAKQGPGKKKKEKKKDSTAEANRKKALAAAASKLKLSFLAAKKNSKKKLTKKYKSPIKPKNGLQKSDKSLTENVKAQDLSVPKLIPKEGSSLEHIDIKFSAREWERVGRGEGSSTTILDALSGNDKKSNKDYVDETLSDSDSVQTIEDIEYNKISSNNESDNSDLSSEDDEEEDDEPVWLNEDINDPPLRRRHASESLNIKSESSDCIRGKRVRSYSTSQVERCLPLSKNVKSSSSFSKNLRNMLVKQLLTMDKKSLQELVDDPKSRKAQFMMNHFMSMHRNALSQKLNQLRFKSSSSSASDNLDICELQYSSHLETLPMDILEQVKEILDFESNDKAQQMWEEVTLSLSDIFSALNDASKSGKEGDHDEGHKPNETLDSSEILSTISVSASRATERTERNLEDLDCQIVTPPPKLPTATITIPDSDNEVHSETSEQNMSGTSEGAIPENVKSLPSISPPSSTSPPESESEFLKPQDMTRPSSSIPHPERPPNPALSCPPPDLNLGHLLSSPHHTLKHSPQATVTSPPLNIQHSFLPPAPSVDPRRLKLNIKNKVTEDSLLTSARNTCDINIQRPPSIKVKQERPSPLIECGLCMHPPRSPHTQHCENFAFGLPPPSPVTMMTASQRNPLRAVPAPPAPEAQRSLPHLSSSAIPSVFKQEGRAGNSFLNLEHINRPSSEERPKNPAPPDNASSEPPSPLPIPPPQSTLHPPPPPRPLIFPTDDQFSEPPRPPSPPPPQHSPRIKLERQTPQFICCCMRNECERSNSSRQSADFRRASSTPQSQLCDGNLRVTPHAVYKYENPYMSSLRPRTPHNGNGIVSMFPLLSPSSRCLASSGALVQGIAPGSHCLNGGSSGVGSDAPAHNLRVNVAVQTERVSRHFVPNVSFARAVTPLSSKTDQTTSTEDLNLNPNPQQPQEVSPPVEECESAITESMRRVHVNGDSSNCFVSTSSVPEDRISVAINKFSEFNFSGSLVSQLLELSSKEKEVLLCLDSVERKMKKIEEERKKLKDVLQKINDIRLSKVTPTK</sequence>
<feature type="compositionally biased region" description="Basic and acidic residues" evidence="2">
    <location>
        <begin position="38"/>
        <end position="49"/>
    </location>
</feature>
<feature type="region of interest" description="Disordered" evidence="2">
    <location>
        <begin position="986"/>
        <end position="1054"/>
    </location>
</feature>
<feature type="compositionally biased region" description="Basic and acidic residues" evidence="2">
    <location>
        <begin position="986"/>
        <end position="995"/>
    </location>
</feature>
<feature type="coiled-coil region" evidence="1">
    <location>
        <begin position="1303"/>
        <end position="1333"/>
    </location>
</feature>
<dbReference type="OrthoDB" id="6375813at2759"/>
<feature type="compositionally biased region" description="Polar residues" evidence="2">
    <location>
        <begin position="1088"/>
        <end position="1097"/>
    </location>
</feature>
<evidence type="ECO:0000256" key="1">
    <source>
        <dbReference type="SAM" id="Coils"/>
    </source>
</evidence>
<feature type="compositionally biased region" description="Low complexity" evidence="2">
    <location>
        <begin position="228"/>
        <end position="238"/>
    </location>
</feature>
<keyword evidence="4" id="KW-1185">Reference proteome</keyword>
<feature type="compositionally biased region" description="Low complexity" evidence="2">
    <location>
        <begin position="467"/>
        <end position="477"/>
    </location>
</feature>
<feature type="compositionally biased region" description="Low complexity" evidence="2">
    <location>
        <begin position="1221"/>
        <end position="1234"/>
    </location>
</feature>
<feature type="compositionally biased region" description="Pro residues" evidence="2">
    <location>
        <begin position="1040"/>
        <end position="1051"/>
    </location>
</feature>
<feature type="compositionally biased region" description="Basic and acidic residues" evidence="2">
    <location>
        <begin position="217"/>
        <end position="227"/>
    </location>
</feature>
<name>A0A5N5TEH7_9CRUS</name>
<feature type="compositionally biased region" description="Low complexity" evidence="2">
    <location>
        <begin position="270"/>
        <end position="279"/>
    </location>
</feature>
<accession>A0A5N5TEH7</accession>